<keyword evidence="3" id="KW-1185">Reference proteome</keyword>
<evidence type="ECO:0000259" key="1">
    <source>
        <dbReference type="PROSITE" id="PS50902"/>
    </source>
</evidence>
<feature type="domain" description="Flavodoxin-like" evidence="1">
    <location>
        <begin position="4"/>
        <end position="165"/>
    </location>
</feature>
<reference evidence="3" key="1">
    <citation type="journal article" date="2019" name="Int. J. Syst. Evol. Microbiol.">
        <title>The Global Catalogue of Microorganisms (GCM) 10K type strain sequencing project: providing services to taxonomists for standard genome sequencing and annotation.</title>
        <authorList>
            <consortium name="The Broad Institute Genomics Platform"/>
            <consortium name="The Broad Institute Genome Sequencing Center for Infectious Disease"/>
            <person name="Wu L."/>
            <person name="Ma J."/>
        </authorList>
    </citation>
    <scope>NUCLEOTIDE SEQUENCE [LARGE SCALE GENOMIC DNA]</scope>
    <source>
        <strain evidence="3">JCM 15614</strain>
    </source>
</reference>
<evidence type="ECO:0000313" key="2">
    <source>
        <dbReference type="EMBL" id="GAA3160055.1"/>
    </source>
</evidence>
<proteinExistence type="predicted"/>
<dbReference type="PROSITE" id="PS50902">
    <property type="entry name" value="FLAVODOXIN_LIKE"/>
    <property type="match status" value="1"/>
</dbReference>
<dbReference type="SUPFAM" id="SSF52218">
    <property type="entry name" value="Flavoproteins"/>
    <property type="match status" value="1"/>
</dbReference>
<dbReference type="Gene3D" id="3.40.50.360">
    <property type="match status" value="1"/>
</dbReference>
<dbReference type="InterPro" id="IPR008254">
    <property type="entry name" value="Flavodoxin/NO_synth"/>
</dbReference>
<comment type="caution">
    <text evidence="2">The sequence shown here is derived from an EMBL/GenBank/DDBJ whole genome shotgun (WGS) entry which is preliminary data.</text>
</comment>
<organism evidence="2 3">
    <name type="scientific">Blastococcus jejuensis</name>
    <dbReference type="NCBI Taxonomy" id="351224"/>
    <lineage>
        <taxon>Bacteria</taxon>
        <taxon>Bacillati</taxon>
        <taxon>Actinomycetota</taxon>
        <taxon>Actinomycetes</taxon>
        <taxon>Geodermatophilales</taxon>
        <taxon>Geodermatophilaceae</taxon>
        <taxon>Blastococcus</taxon>
    </lineage>
</organism>
<name>A0ABP6NXG0_9ACTN</name>
<dbReference type="InterPro" id="IPR029039">
    <property type="entry name" value="Flavoprotein-like_sf"/>
</dbReference>
<dbReference type="Proteomes" id="UP001499924">
    <property type="component" value="Unassembled WGS sequence"/>
</dbReference>
<gene>
    <name evidence="2" type="ORF">GCM10010531_09400</name>
</gene>
<evidence type="ECO:0000313" key="3">
    <source>
        <dbReference type="Proteomes" id="UP001499924"/>
    </source>
</evidence>
<dbReference type="RefSeq" id="WP_344687432.1">
    <property type="nucleotide sequence ID" value="NZ_BAAAVV010000002.1"/>
</dbReference>
<dbReference type="EMBL" id="BAAAVV010000002">
    <property type="protein sequence ID" value="GAA3160055.1"/>
    <property type="molecule type" value="Genomic_DNA"/>
</dbReference>
<sequence>MARALVVYESIFGDARKIAEAVAEGLKGSHDVDVVAASEAPHEVDVDLLVVGGPNHGFSMPRESTREGAVKQYGAVVEDTKHGLHEWLDAVRLAQGTRAAAFDTRSDHPKLLIKMDHASKTEEKLLKGLGATLVADAEHFYVTDAKGPLVDGEEERASQWGRSLAGKVS</sequence>
<accession>A0ABP6NXG0</accession>
<protein>
    <submittedName>
        <fullName evidence="2">Flavodoxin family protein</fullName>
    </submittedName>
</protein>